<evidence type="ECO:0000313" key="1">
    <source>
        <dbReference type="EMBL" id="KAF6755984.1"/>
    </source>
</evidence>
<protein>
    <submittedName>
        <fullName evidence="1">Uncharacterized protein</fullName>
    </submittedName>
</protein>
<dbReference type="Proteomes" id="UP000521943">
    <property type="component" value="Unassembled WGS sequence"/>
</dbReference>
<sequence length="159" mass="17924">MAPNFIDILGHGLRAQYTYAYSTAMIRPWRAWQAITDPLRLCAGMKGSITTECLPDPRPCDHFWPGPVMLAIETTCLYLLVFFIPHARNGIQTALGYWYYVPDGARVGARGSPPLDTVINYWICMAAWYLDRLDSEFLRASHGDLSGSIIRHSPEFGII</sequence>
<reference evidence="1 2" key="1">
    <citation type="submission" date="2020-07" db="EMBL/GenBank/DDBJ databases">
        <title>Comparative genomics of pyrophilous fungi reveals a link between fire events and developmental genes.</title>
        <authorList>
            <consortium name="DOE Joint Genome Institute"/>
            <person name="Steindorff A.S."/>
            <person name="Carver A."/>
            <person name="Calhoun S."/>
            <person name="Stillman K."/>
            <person name="Liu H."/>
            <person name="Lipzen A."/>
            <person name="Pangilinan J."/>
            <person name="Labutti K."/>
            <person name="Bruns T.D."/>
            <person name="Grigoriev I.V."/>
        </authorList>
    </citation>
    <scope>NUCLEOTIDE SEQUENCE [LARGE SCALE GENOMIC DNA]</scope>
    <source>
        <strain evidence="1 2">CBS 144469</strain>
    </source>
</reference>
<comment type="caution">
    <text evidence="1">The sequence shown here is derived from an EMBL/GenBank/DDBJ whole genome shotgun (WGS) entry which is preliminary data.</text>
</comment>
<dbReference type="EMBL" id="JACGCI010000028">
    <property type="protein sequence ID" value="KAF6755984.1"/>
    <property type="molecule type" value="Genomic_DNA"/>
</dbReference>
<gene>
    <name evidence="1" type="ORF">DFP72DRAFT_847220</name>
</gene>
<dbReference type="AlphaFoldDB" id="A0A8H6I0T9"/>
<evidence type="ECO:0000313" key="2">
    <source>
        <dbReference type="Proteomes" id="UP000521943"/>
    </source>
</evidence>
<name>A0A8H6I0T9_9AGAR</name>
<keyword evidence="2" id="KW-1185">Reference proteome</keyword>
<proteinExistence type="predicted"/>
<accession>A0A8H6I0T9</accession>
<organism evidence="1 2">
    <name type="scientific">Ephemerocybe angulata</name>
    <dbReference type="NCBI Taxonomy" id="980116"/>
    <lineage>
        <taxon>Eukaryota</taxon>
        <taxon>Fungi</taxon>
        <taxon>Dikarya</taxon>
        <taxon>Basidiomycota</taxon>
        <taxon>Agaricomycotina</taxon>
        <taxon>Agaricomycetes</taxon>
        <taxon>Agaricomycetidae</taxon>
        <taxon>Agaricales</taxon>
        <taxon>Agaricineae</taxon>
        <taxon>Psathyrellaceae</taxon>
        <taxon>Ephemerocybe</taxon>
    </lineage>
</organism>